<protein>
    <submittedName>
        <fullName evidence="10">TonB-linked outer membrane protein, SusC/RagA family</fullName>
    </submittedName>
</protein>
<dbReference type="NCBIfam" id="TIGR04057">
    <property type="entry name" value="SusC_RagA_signa"/>
    <property type="match status" value="1"/>
</dbReference>
<keyword evidence="3 7" id="KW-1134">Transmembrane beta strand</keyword>
<keyword evidence="11" id="KW-1185">Reference proteome</keyword>
<keyword evidence="8" id="KW-0732">Signal</keyword>
<feature type="domain" description="TonB-dependent receptor plug" evidence="9">
    <location>
        <begin position="143"/>
        <end position="248"/>
    </location>
</feature>
<evidence type="ECO:0000256" key="7">
    <source>
        <dbReference type="PROSITE-ProRule" id="PRU01360"/>
    </source>
</evidence>
<reference evidence="11" key="1">
    <citation type="submission" date="2016-10" db="EMBL/GenBank/DDBJ databases">
        <authorList>
            <person name="Varghese N."/>
            <person name="Submissions S."/>
        </authorList>
    </citation>
    <scope>NUCLEOTIDE SEQUENCE [LARGE SCALE GENOMIC DNA]</scope>
    <source>
        <strain evidence="11">DSM 25811 / CCM 8410 / LMG 26954 / E90</strain>
    </source>
</reference>
<organism evidence="10 11">
    <name type="scientific">Niabella drilacis (strain DSM 25811 / CCM 8410 / CCUG 62505 / LMG 26954 / E90)</name>
    <dbReference type="NCBI Taxonomy" id="1285928"/>
    <lineage>
        <taxon>Bacteria</taxon>
        <taxon>Pseudomonadati</taxon>
        <taxon>Bacteroidota</taxon>
        <taxon>Chitinophagia</taxon>
        <taxon>Chitinophagales</taxon>
        <taxon>Chitinophagaceae</taxon>
        <taxon>Niabella</taxon>
    </lineage>
</organism>
<dbReference type="SUPFAM" id="SSF49464">
    <property type="entry name" value="Carboxypeptidase regulatory domain-like"/>
    <property type="match status" value="1"/>
</dbReference>
<accession>A0A1G6M5S5</accession>
<dbReference type="Gene3D" id="2.170.130.10">
    <property type="entry name" value="TonB-dependent receptor, plug domain"/>
    <property type="match status" value="1"/>
</dbReference>
<dbReference type="AlphaFoldDB" id="A0A1G6M5S5"/>
<dbReference type="InterPro" id="IPR008969">
    <property type="entry name" value="CarboxyPept-like_regulatory"/>
</dbReference>
<dbReference type="NCBIfam" id="TIGR04056">
    <property type="entry name" value="OMP_RagA_SusC"/>
    <property type="match status" value="1"/>
</dbReference>
<evidence type="ECO:0000256" key="4">
    <source>
        <dbReference type="ARBA" id="ARBA00022692"/>
    </source>
</evidence>
<dbReference type="InterPro" id="IPR037066">
    <property type="entry name" value="Plug_dom_sf"/>
</dbReference>
<evidence type="ECO:0000256" key="3">
    <source>
        <dbReference type="ARBA" id="ARBA00022452"/>
    </source>
</evidence>
<dbReference type="PROSITE" id="PS00018">
    <property type="entry name" value="EF_HAND_1"/>
    <property type="match status" value="1"/>
</dbReference>
<name>A0A1G6M5S5_NIADE</name>
<dbReference type="OrthoDB" id="9768177at2"/>
<evidence type="ECO:0000313" key="10">
    <source>
        <dbReference type="EMBL" id="SDC50336.1"/>
    </source>
</evidence>
<dbReference type="Pfam" id="PF13715">
    <property type="entry name" value="CarbopepD_reg_2"/>
    <property type="match status" value="1"/>
</dbReference>
<keyword evidence="2 7" id="KW-0813">Transport</keyword>
<dbReference type="SUPFAM" id="SSF56935">
    <property type="entry name" value="Porins"/>
    <property type="match status" value="1"/>
</dbReference>
<dbReference type="InterPro" id="IPR018247">
    <property type="entry name" value="EF_Hand_1_Ca_BS"/>
</dbReference>
<proteinExistence type="inferred from homology"/>
<gene>
    <name evidence="10" type="ORF">SAMN04487894_102551</name>
</gene>
<feature type="signal peptide" evidence="8">
    <location>
        <begin position="1"/>
        <end position="35"/>
    </location>
</feature>
<dbReference type="InterPro" id="IPR023996">
    <property type="entry name" value="TonB-dep_OMP_SusC/RagA"/>
</dbReference>
<dbReference type="EMBL" id="FMZO01000002">
    <property type="protein sequence ID" value="SDC50336.1"/>
    <property type="molecule type" value="Genomic_DNA"/>
</dbReference>
<comment type="similarity">
    <text evidence="7">Belongs to the TonB-dependent receptor family.</text>
</comment>
<dbReference type="GO" id="GO:0009279">
    <property type="term" value="C:cell outer membrane"/>
    <property type="evidence" value="ECO:0007669"/>
    <property type="project" value="UniProtKB-SubCell"/>
</dbReference>
<evidence type="ECO:0000256" key="8">
    <source>
        <dbReference type="SAM" id="SignalP"/>
    </source>
</evidence>
<evidence type="ECO:0000256" key="1">
    <source>
        <dbReference type="ARBA" id="ARBA00004571"/>
    </source>
</evidence>
<feature type="chain" id="PRO_5011614460" evidence="8">
    <location>
        <begin position="36"/>
        <end position="1047"/>
    </location>
</feature>
<dbReference type="Proteomes" id="UP000198757">
    <property type="component" value="Unassembled WGS sequence"/>
</dbReference>
<dbReference type="FunFam" id="2.170.130.10:FF:000003">
    <property type="entry name" value="SusC/RagA family TonB-linked outer membrane protein"/>
    <property type="match status" value="1"/>
</dbReference>
<dbReference type="Pfam" id="PF07715">
    <property type="entry name" value="Plug"/>
    <property type="match status" value="1"/>
</dbReference>
<comment type="subcellular location">
    <subcellularLocation>
        <location evidence="1 7">Cell outer membrane</location>
        <topology evidence="1 7">Multi-pass membrane protein</topology>
    </subcellularLocation>
</comment>
<evidence type="ECO:0000259" key="9">
    <source>
        <dbReference type="Pfam" id="PF07715"/>
    </source>
</evidence>
<dbReference type="Gene3D" id="2.60.40.1120">
    <property type="entry name" value="Carboxypeptidase-like, regulatory domain"/>
    <property type="match status" value="1"/>
</dbReference>
<evidence type="ECO:0000256" key="5">
    <source>
        <dbReference type="ARBA" id="ARBA00023136"/>
    </source>
</evidence>
<keyword evidence="4 7" id="KW-0812">Transmembrane</keyword>
<evidence type="ECO:0000313" key="11">
    <source>
        <dbReference type="Proteomes" id="UP000198757"/>
    </source>
</evidence>
<keyword evidence="5 7" id="KW-0472">Membrane</keyword>
<dbReference type="RefSeq" id="WP_090389138.1">
    <property type="nucleotide sequence ID" value="NZ_FMZO01000002.1"/>
</dbReference>
<evidence type="ECO:0000256" key="6">
    <source>
        <dbReference type="ARBA" id="ARBA00023237"/>
    </source>
</evidence>
<dbReference type="InterPro" id="IPR039426">
    <property type="entry name" value="TonB-dep_rcpt-like"/>
</dbReference>
<keyword evidence="6 7" id="KW-0998">Cell outer membrane</keyword>
<dbReference type="InterPro" id="IPR023997">
    <property type="entry name" value="TonB-dep_OMP_SusC/RagA_CS"/>
</dbReference>
<dbReference type="PROSITE" id="PS52016">
    <property type="entry name" value="TONB_DEPENDENT_REC_3"/>
    <property type="match status" value="1"/>
</dbReference>
<dbReference type="PROSITE" id="PS51257">
    <property type="entry name" value="PROKAR_LIPOPROTEIN"/>
    <property type="match status" value="1"/>
</dbReference>
<dbReference type="InterPro" id="IPR012910">
    <property type="entry name" value="Plug_dom"/>
</dbReference>
<dbReference type="InterPro" id="IPR036942">
    <property type="entry name" value="Beta-barrel_TonB_sf"/>
</dbReference>
<dbReference type="Gene3D" id="2.40.170.20">
    <property type="entry name" value="TonB-dependent receptor, beta-barrel domain"/>
    <property type="match status" value="1"/>
</dbReference>
<sequence length="1047" mass="116323">MKMSIQLKPAWLPGRRASNVVLMLALGMACLNGNAAPMAGIPGYISRATLQQTRITGKVTDASGKAMEGVTVTVISTAASTATAKDGTYAVMAGKGDVLRFTHTGYQARDIEVKEDRVIDVILEADLTDMEDVVVVAYGKQKKATLTGAIASITTKEIKQSPAANLAVALVGRLPGLTAIQRSGEPGRDLTQMAIRGLGTINSQSPIILVDGVERDLTYIDPNEVESVTILKDASSTAIFGVRGANGVILVTTKRGVSEKPEISFTAEAGSQDFQRFPSLVSSYEYALIRNQMQRNDGLGDAFSPEIVEHYKNGDDPLRFPNTDWKGILLKNNSLQQRYNLNVSGAGQRVKYFVNAGYLNQGGMFNVEKGLPYDPSFRLNRYNFRSNVDIQLNKTLKAMLNLGGYLEKQNMPAGIYDNLDFLSSTSPALHILAQLIVDQNATVPGPVTPDGAVSTWQGGFYPPFGSLNRSGYVQQTRNNIMATFGLEQDLNKFLKGLSAKVWMSFDSRSINNMMASRQYLKLVQVVEPTASGGDTVYYRNMGDSKNTPLQLSGSRFFSTLSNLQGYLNYSNTFGDHTVTGLLLYQQQQNIIDAQLPYNLRGISSRITYGYKSRYFAEFNMGYNGSEQFKKGRRFGFFPAYSAAWVASNEAFMKDVSFINSLKFRASYGKVGNDRIGSRRFLYLDDIQVKPGGYSGSLGQGQQVITSLLKNDALQWEVAQKVNIGMDLRVLNALDITFDYFREKRDNILRNRGTVPVLNGLPSSVLPPVNIGVVENKGFELELTYRKPIGKDLTIMTKLNGAYARNEQVFADEPLLDETYAYRYRQTGYRIGQNFGYIVDRYFRDAEDIANAPEQRIPGHAPKPGDFKYKDLNGDGIIDEKDIAPIGYSTVPEVQYGAAVNVIYKNIDLSILFQGVTNVSNYYGSYGIFAIGNNFRSRHLESWTEERAANGEKISYPRLTTQTNPNENPNSFFINDGSYIRLKNVEVGYTLNNNWIRRVGARSIRFYANGLNLFTWDKLPVKDFDPEMTSIMTYPITRLINFGVNFIF</sequence>
<dbReference type="STRING" id="1285928.SAMN04487894_102551"/>
<evidence type="ECO:0000256" key="2">
    <source>
        <dbReference type="ARBA" id="ARBA00022448"/>
    </source>
</evidence>